<dbReference type="InterPro" id="IPR002588">
    <property type="entry name" value="Alphavirus-like_MT_dom"/>
</dbReference>
<dbReference type="Pfam" id="PF19223">
    <property type="entry name" value="Chropara_Vmeth"/>
    <property type="match status" value="1"/>
</dbReference>
<dbReference type="GO" id="GO:0016556">
    <property type="term" value="P:mRNA modification"/>
    <property type="evidence" value="ECO:0007669"/>
    <property type="project" value="InterPro"/>
</dbReference>
<dbReference type="InterPro" id="IPR043472">
    <property type="entry name" value="Macro_dom-like"/>
</dbReference>
<keyword evidence="13" id="KW-0506">mRNA capping</keyword>
<keyword evidence="4" id="KW-1036">Host cytoplasmic vesicle</keyword>
<comment type="subcellular location">
    <subcellularLocation>
        <location evidence="3">Host cytoplasmic vesicle membrane</location>
        <topology evidence="3">Peripheral membrane protein</topology>
    </subcellularLocation>
    <subcellularLocation>
        <location evidence="2">Host nucleus</location>
    </subcellularLocation>
</comment>
<dbReference type="SUPFAM" id="SSF52540">
    <property type="entry name" value="P-loop containing nucleoside triphosphate hydrolases"/>
    <property type="match status" value="1"/>
</dbReference>
<accession>A0A976RY41</accession>
<keyword evidence="9" id="KW-0547">Nucleotide-binding</keyword>
<feature type="domain" description="(+)RNA virus helicase C-terminal" evidence="16">
    <location>
        <begin position="1409"/>
        <end position="1707"/>
    </location>
</feature>
<keyword evidence="9" id="KW-0067">ATP-binding</keyword>
<dbReference type="EMBL" id="MW528421">
    <property type="protein sequence ID" value="UTQ79664.1"/>
    <property type="molecule type" value="mRNA"/>
</dbReference>
<dbReference type="GO" id="GO:0032259">
    <property type="term" value="P:methylation"/>
    <property type="evidence" value="ECO:0007669"/>
    <property type="project" value="InterPro"/>
</dbReference>
<keyword evidence="12" id="KW-0693">Viral RNA replication</keyword>
<dbReference type="GO" id="GO:0042025">
    <property type="term" value="C:host cell nucleus"/>
    <property type="evidence" value="ECO:0007669"/>
    <property type="project" value="UniProtKB-SubCell"/>
</dbReference>
<evidence type="ECO:0000259" key="16">
    <source>
        <dbReference type="PROSITE" id="PS51657"/>
    </source>
</evidence>
<dbReference type="InterPro" id="IPR001788">
    <property type="entry name" value="RNA-dep_RNA_pol_alsuvir"/>
</dbReference>
<dbReference type="Gene3D" id="3.40.220.10">
    <property type="entry name" value="Leucine Aminopeptidase, subunit E, domain 1"/>
    <property type="match status" value="1"/>
</dbReference>
<evidence type="ECO:0000256" key="1">
    <source>
        <dbReference type="ARBA" id="ARBA00001946"/>
    </source>
</evidence>
<feature type="domain" description="Alphavirus-like MT" evidence="17">
    <location>
        <begin position="95"/>
        <end position="304"/>
    </location>
</feature>
<evidence type="ECO:0000256" key="5">
    <source>
        <dbReference type="ARBA" id="ARBA00022562"/>
    </source>
</evidence>
<dbReference type="GO" id="GO:0003723">
    <property type="term" value="F:RNA binding"/>
    <property type="evidence" value="ECO:0007669"/>
    <property type="project" value="UniProtKB-KW"/>
</dbReference>
<evidence type="ECO:0000256" key="13">
    <source>
        <dbReference type="ARBA" id="ARBA00023042"/>
    </source>
</evidence>
<evidence type="ECO:0000256" key="9">
    <source>
        <dbReference type="ARBA" id="ARBA00022840"/>
    </source>
</evidence>
<dbReference type="GO" id="GO:0044162">
    <property type="term" value="C:host cell cytoplasmic vesicle membrane"/>
    <property type="evidence" value="ECO:0007669"/>
    <property type="project" value="UniProtKB-SubCell"/>
</dbReference>
<dbReference type="Gene3D" id="3.40.50.300">
    <property type="entry name" value="P-loop containing nucleotide triphosphate hydrolases"/>
    <property type="match status" value="2"/>
</dbReference>
<protein>
    <submittedName>
        <fullName evidence="18">Replicase protein</fullName>
    </submittedName>
</protein>
<dbReference type="InterPro" id="IPR027417">
    <property type="entry name" value="P-loop_NTPase"/>
</dbReference>
<dbReference type="GO" id="GO:0003724">
    <property type="term" value="F:RNA helicase activity"/>
    <property type="evidence" value="ECO:0007669"/>
    <property type="project" value="UniProtKB-EC"/>
</dbReference>
<name>A0A976RY41_9VIRU</name>
<dbReference type="GO" id="GO:0006370">
    <property type="term" value="P:7-methylguanosine mRNA capping"/>
    <property type="evidence" value="ECO:0007669"/>
    <property type="project" value="UniProtKB-KW"/>
</dbReference>
<dbReference type="InterPro" id="IPR043502">
    <property type="entry name" value="DNA/RNA_pol_sf"/>
</dbReference>
<reference evidence="18" key="1">
    <citation type="submission" date="2021-01" db="EMBL/GenBank/DDBJ databases">
        <authorList>
            <person name="Lu g."/>
            <person name="Ye z."/>
        </authorList>
    </citation>
    <scope>NUCLEOTIDE SEQUENCE</scope>
    <source>
        <strain evidence="18">EFG2</strain>
    </source>
</reference>
<dbReference type="GO" id="GO:0008174">
    <property type="term" value="F:mRNA methyltransferase activity"/>
    <property type="evidence" value="ECO:0007669"/>
    <property type="project" value="UniProtKB-UniRule"/>
</dbReference>
<evidence type="ECO:0000313" key="18">
    <source>
        <dbReference type="EMBL" id="UTQ79664.1"/>
    </source>
</evidence>
<dbReference type="GO" id="GO:0005524">
    <property type="term" value="F:ATP binding"/>
    <property type="evidence" value="ECO:0007669"/>
    <property type="project" value="UniProtKB-KW"/>
</dbReference>
<evidence type="ECO:0000256" key="6">
    <source>
        <dbReference type="ARBA" id="ARBA00022664"/>
    </source>
</evidence>
<organism evidence="18">
    <name type="scientific">Aphis glycines virus 3 isolate 2</name>
    <dbReference type="NCBI Taxonomy" id="2961859"/>
    <lineage>
        <taxon>Viruses</taxon>
        <taxon>Riboviria</taxon>
    </lineage>
</organism>
<evidence type="ECO:0000256" key="12">
    <source>
        <dbReference type="ARBA" id="ARBA00022953"/>
    </source>
</evidence>
<evidence type="ECO:0000256" key="7">
    <source>
        <dbReference type="ARBA" id="ARBA00022679"/>
    </source>
</evidence>
<evidence type="ECO:0000256" key="14">
    <source>
        <dbReference type="ARBA" id="ARBA00047984"/>
    </source>
</evidence>
<dbReference type="CDD" id="cd02440">
    <property type="entry name" value="AdoMet_MTases"/>
    <property type="match status" value="1"/>
</dbReference>
<dbReference type="Pfam" id="PF01443">
    <property type="entry name" value="Viral_helicase1"/>
    <property type="match status" value="1"/>
</dbReference>
<evidence type="ECO:0000256" key="3">
    <source>
        <dbReference type="ARBA" id="ARBA00004350"/>
    </source>
</evidence>
<dbReference type="Pfam" id="PF00978">
    <property type="entry name" value="RdRP_2"/>
    <property type="match status" value="1"/>
</dbReference>
<dbReference type="GO" id="GO:0006351">
    <property type="term" value="P:DNA-templated transcription"/>
    <property type="evidence" value="ECO:0007669"/>
    <property type="project" value="InterPro"/>
</dbReference>
<dbReference type="PROSITE" id="PS51657">
    <property type="entry name" value="PSRV_HELICASE"/>
    <property type="match status" value="1"/>
</dbReference>
<dbReference type="SUPFAM" id="SSF53335">
    <property type="entry name" value="S-adenosyl-L-methionine-dependent methyltransferases"/>
    <property type="match status" value="1"/>
</dbReference>
<dbReference type="SUPFAM" id="SSF52949">
    <property type="entry name" value="Macro domain-like"/>
    <property type="match status" value="1"/>
</dbReference>
<evidence type="ECO:0000256" key="4">
    <source>
        <dbReference type="ARBA" id="ARBA00022488"/>
    </source>
</evidence>
<evidence type="ECO:0000259" key="17">
    <source>
        <dbReference type="PROSITE" id="PS51743"/>
    </source>
</evidence>
<keyword evidence="5" id="KW-1048">Host nucleus</keyword>
<dbReference type="PROSITE" id="PS50507">
    <property type="entry name" value="RDRP_SSRNA_POS"/>
    <property type="match status" value="1"/>
</dbReference>
<keyword evidence="10" id="KW-0832">Ubl conjugation</keyword>
<evidence type="ECO:0000259" key="15">
    <source>
        <dbReference type="PROSITE" id="PS50507"/>
    </source>
</evidence>
<dbReference type="InterPro" id="IPR007094">
    <property type="entry name" value="RNA-dir_pol_PSvirus"/>
</dbReference>
<dbReference type="InterPro" id="IPR043646">
    <property type="entry name" value="Chropara_Vmeth_dom"/>
</dbReference>
<keyword evidence="8" id="KW-0548">Nucleotidyltransferase</keyword>
<dbReference type="Gene3D" id="3.40.50.150">
    <property type="entry name" value="Vaccinia Virus protein VP39"/>
    <property type="match status" value="1"/>
</dbReference>
<comment type="catalytic activity">
    <reaction evidence="14">
        <text>ATP + H2O = ADP + phosphate + H(+)</text>
        <dbReference type="Rhea" id="RHEA:13065"/>
        <dbReference type="ChEBI" id="CHEBI:15377"/>
        <dbReference type="ChEBI" id="CHEBI:15378"/>
        <dbReference type="ChEBI" id="CHEBI:30616"/>
        <dbReference type="ChEBI" id="CHEBI:43474"/>
        <dbReference type="ChEBI" id="CHEBI:456216"/>
        <dbReference type="EC" id="3.6.4.13"/>
    </reaction>
</comment>
<dbReference type="InterPro" id="IPR029063">
    <property type="entry name" value="SAM-dependent_MTases_sf"/>
</dbReference>
<evidence type="ECO:0000256" key="10">
    <source>
        <dbReference type="ARBA" id="ARBA00022843"/>
    </source>
</evidence>
<dbReference type="PROSITE" id="PS51743">
    <property type="entry name" value="ALPHAVIRUS_MT"/>
    <property type="match status" value="1"/>
</dbReference>
<dbReference type="SUPFAM" id="SSF56672">
    <property type="entry name" value="DNA/RNA polymerases"/>
    <property type="match status" value="1"/>
</dbReference>
<comment type="cofactor">
    <cofactor evidence="1">
        <name>Mg(2+)</name>
        <dbReference type="ChEBI" id="CHEBI:18420"/>
    </cofactor>
</comment>
<feature type="domain" description="RdRp catalytic" evidence="15">
    <location>
        <begin position="2195"/>
        <end position="2311"/>
    </location>
</feature>
<evidence type="ECO:0000256" key="2">
    <source>
        <dbReference type="ARBA" id="ARBA00004147"/>
    </source>
</evidence>
<keyword evidence="11" id="KW-0694">RNA-binding</keyword>
<evidence type="ECO:0000256" key="11">
    <source>
        <dbReference type="ARBA" id="ARBA00022884"/>
    </source>
</evidence>
<keyword evidence="6" id="KW-0507">mRNA processing</keyword>
<sequence length="2447" mass="280476">METINTQPSAADCLGYFANKLNVDSDTLVKKVYSNALLDKDSMAATHLTNVVMDAMKADMVRYAKNALRTMTVPQSLKPDEQEALKLMYPEYTLNFSNNIYESHNFAHASRTMETILCMNKLSYFVNYKIRKKNIVLKDVGGNRVFHALRGHTSVHVCAPVLTHTDAHRKATADWRLSTAVVPASDTYRYNAIQMLRRPSDYYCNNTGQNCTVKSPALMFIHSIYDMTPTDVADAMSAAQATVGMGTYIYDPRILMYDTGRLPLLNVVWKKYTDAHKIKKIDFTFIGDSQPVYTHSLKNYLSYLETTYMFDKKKKNFYTFQFNENRNGIQFFTVTRIDTPYVPQSCVKINHTLTGQENFLLVTYYEWVEKISVYNCGKMRKLKLLVPTSLWEQAYDMLKQQSDGSFTVAKAMEFMICYNKKTIVNGQTVSHHQKCSSQVLDKLAYALYVRVYIDKYLASTALTAVLDDVANVRELTKMGPIKALYTIMKTKLSNFFFPTIEVEKFIAPYCAWATLSNLYKYPVDVTDAVTFRSVNTILPELIQLHKRNVDFGELCEISTPETIDIQPENKVEPPIDDDSVTVQHPPMEHTDQLFKGPLGIYPVACNRSGGNIVNVAGDGDCFFHATIVHFNYDGKEPTTPDLMRRRVDAQLNNTKYFPGLDVSIKNDMSLQLTGGSGKEPVCVMVCKAVGIVFGFNVCVHYYRDDLFKHSERYVFDDTKPTYHYHLSHYGTSSIGHYQALLFDKVCETSQQLTCDAELQVIQDNNVVETDEIYQELLRFDASDIHNAKMRMLDANVMHRYVSADVLPIINIINDLGYQLEGSRILDLCSSPGGVAQFSIESGACTVTAVTDNLETMMYHHDDVIENVIDVTSMDVVLQFVKLNSHLPYDLVVADGSGNLHGYENNRVTFLGQIVIALGLLRDAGNLILRSWRYKYTEQNTVIDMLQLHFVDVQIIRPYPLNQCDDVNYIVCTNYRRPNDPTHLYTFANMVAGIVVNTDVVQPIVRADIAGYRNAMDALRVYAYNTGLRSTDVTEKKKFSELIPSYELDDEMYGGALPDMRPVKLNFLTAVLQSYLHMLDPAAYPYVDRSEVLNGCGITAGYVNIIGDGLLFVENLRRFCTTLTVTNIKNLKFFGRMSYKVMEKCVSFECLDCNNRQYIPRVNGLYACRCDTRSKLYALNDDLMVCQSVMPMTCNIMIKNGATLNMTMNESDAVEETVVCQKIMADTQSWQMTRNRTMAVQNEVATDLCNRMTAEFSDVLKSKDTGVQQHDDVSNSPQGDTIGDALCKTVSLEIERPRLEEQTVNDDGTVVARLKRAFHECYNIWKITDYNHTVSLKRTLEMVKLTKPSRELYAKLIDADNEPHVRINGVWYPGAPKGDYMYEYDGNEYRAFSLVGDTPAVVSEYTRKKFEPTFLTKCKMYFDTLYNYNIDTKFELVSGVPGCGKTTYIMNKHKAGDLILSATKEGARDFRKRAIDIGESDVQKNYRTVYSYLYNTHDKYDVVYVDEAMMMHPGMMYALACATRCKRMVMVGDVRQIPYYVRIDYDASYHKFESVFKITSYLELSYRCPQDVAALMRNYYKKFESASKVVKSMNVKYVSGKNDIPVGYDIYLTFTQSDKESLMTQYDNVNTIHEYQGKQAKRVALYRGTPTMIKVYESIEHHIVALTRHTNCLTYFSVVQDSLFNSIERLKGGATNYGVEYVTTSLFASDKFSIVHFTSADMLFKVGIDADIKNRFDVTKAVVVSKYAGGLAYTYDVRNNVYAFHMLTHKRYTDKPDYKHVKTSMYLLNNILREKNILSIHGSFNYASNWYEVEALFDALSCMVIIHDPKGKYDRYRLADVIVDYHHQQVGPNDALMMPMRDRDLTVVTRKTITMPMCYVLVYTEIDAGDVDLQKKFHYIPISLYNEKTKNVYKNRRYTQFCVLASKTVLKSTVGYNCKKYYSKSLMVRSFSDSIDNVNILQQFNDMVLPNAYGIDTSLDVRLVAMSDVTYHVQDCTFNASNVHNPVKVFDCVRPRLSTSMCPPRPTNSLKEVLKAVEKRNCAVPKIQVTLDEYATAVELYQKFVRLMCSDGVRMPDINYNKELVEDWLTTQDNNVVNMIQKQSISDMALNKYSLTIKKNSKPLLDMACVNTYAALQTVVFSSKDFNTYFCPIFRRFKQNLMSKLIDKVLLMADMPPNKFAEMMTKQLTRHDMTSFYSLEIDVSKYDKSQALIHLLVDCFVLRHFGVSDEDVNRWFLGHVATVLHDPSTRLTAYNFYQRKSGDPSTWILNTVQVLVMIVNVIDEKQWDAISLILASGDDSEIISMERLRINQKRFADVFNYEVKIYDMYTSVYFCSKFIIYDSDNDVYIIPDVYKMIKKLGRHDLKNKEHLVSYRRSVLDGLKDFIVPDRVKIEYVKALSERYKCPYFMYDTVVNALFSVAIKDENFEALYVKNDNYYNTGYGSLSDI</sequence>
<dbReference type="InterPro" id="IPR027351">
    <property type="entry name" value="(+)RNA_virus_helicase_core_dom"/>
</dbReference>
<proteinExistence type="evidence at transcript level"/>
<dbReference type="GO" id="GO:0039694">
    <property type="term" value="P:viral RNA genome replication"/>
    <property type="evidence" value="ECO:0007669"/>
    <property type="project" value="InterPro"/>
</dbReference>
<dbReference type="Pfam" id="PF01728">
    <property type="entry name" value="FtsJ"/>
    <property type="match status" value="1"/>
</dbReference>
<dbReference type="InterPro" id="IPR002877">
    <property type="entry name" value="RNA_MeTrfase_FtsJ_dom"/>
</dbReference>
<evidence type="ECO:0000256" key="8">
    <source>
        <dbReference type="ARBA" id="ARBA00022695"/>
    </source>
</evidence>
<dbReference type="GO" id="GO:0003968">
    <property type="term" value="F:RNA-directed RNA polymerase activity"/>
    <property type="evidence" value="ECO:0007669"/>
    <property type="project" value="InterPro"/>
</dbReference>
<keyword evidence="7" id="KW-0808">Transferase</keyword>